<dbReference type="EMBL" id="CAUZLY010000006">
    <property type="protein sequence ID" value="CAK1241007.1"/>
    <property type="molecule type" value="Genomic_DNA"/>
</dbReference>
<name>A0ABN9YRS7_9LACO</name>
<accession>A0ABN9YRS7</accession>
<dbReference type="Proteomes" id="UP001314200">
    <property type="component" value="Unassembled WGS sequence"/>
</dbReference>
<protein>
    <submittedName>
        <fullName evidence="1">Uncharacterized protein</fullName>
    </submittedName>
</protein>
<reference evidence="1 2" key="1">
    <citation type="submission" date="2023-10" db="EMBL/GenBank/DDBJ databases">
        <authorList>
            <person name="Botero Cardona J."/>
        </authorList>
    </citation>
    <scope>NUCLEOTIDE SEQUENCE [LARGE SCALE GENOMIC DNA]</scope>
    <source>
        <strain evidence="1 2">R-82641</strain>
    </source>
</reference>
<dbReference type="RefSeq" id="WP_168779016.1">
    <property type="nucleotide sequence ID" value="NZ_CAUZLY010000006.1"/>
</dbReference>
<comment type="caution">
    <text evidence="1">The sequence shown here is derived from an EMBL/GenBank/DDBJ whole genome shotgun (WGS) entry which is preliminary data.</text>
</comment>
<evidence type="ECO:0000313" key="2">
    <source>
        <dbReference type="Proteomes" id="UP001314200"/>
    </source>
</evidence>
<gene>
    <name evidence="1" type="ORF">R82641_BJNNKPBH_00759</name>
</gene>
<sequence length="72" mass="8918">MKHYHLLSVENNPNSLDYKQKLYVNFKHLVKTDKLLMTENAKDAEIFFRWNAEKWQKKLIKRKYFNLVIEKF</sequence>
<evidence type="ECO:0000313" key="1">
    <source>
        <dbReference type="EMBL" id="CAK1241007.1"/>
    </source>
</evidence>
<keyword evidence="2" id="KW-1185">Reference proteome</keyword>
<organism evidence="1 2">
    <name type="scientific">Fructobacillus cardui</name>
    <dbReference type="NCBI Taxonomy" id="2893170"/>
    <lineage>
        <taxon>Bacteria</taxon>
        <taxon>Bacillati</taxon>
        <taxon>Bacillota</taxon>
        <taxon>Bacilli</taxon>
        <taxon>Lactobacillales</taxon>
        <taxon>Lactobacillaceae</taxon>
        <taxon>Fructobacillus</taxon>
    </lineage>
</organism>
<proteinExistence type="predicted"/>